<evidence type="ECO:0000313" key="2">
    <source>
        <dbReference type="Proteomes" id="UP000006860"/>
    </source>
</evidence>
<accession>F0SFF2</accession>
<name>F0SFF2_RUBBR</name>
<dbReference type="PANTHER" id="PTHR36152:SF1">
    <property type="entry name" value="UBIQUITIN-LIKE DOMAIN-CONTAINING PROTEIN"/>
    <property type="match status" value="1"/>
</dbReference>
<dbReference type="eggNOG" id="COG3157">
    <property type="taxonomic scope" value="Bacteria"/>
</dbReference>
<evidence type="ECO:0000313" key="1">
    <source>
        <dbReference type="EMBL" id="ADY59359.1"/>
    </source>
</evidence>
<dbReference type="SUPFAM" id="SSF141452">
    <property type="entry name" value="Hcp1-like"/>
    <property type="match status" value="1"/>
</dbReference>
<dbReference type="STRING" id="756272.Plabr_1749"/>
<organism evidence="1 2">
    <name type="scientific">Rubinisphaera brasiliensis (strain ATCC 49424 / DSM 5305 / JCM 21570 / IAM 15109 / NBRC 103401 / IFAM 1448)</name>
    <name type="common">Planctomyces brasiliensis</name>
    <dbReference type="NCBI Taxonomy" id="756272"/>
    <lineage>
        <taxon>Bacteria</taxon>
        <taxon>Pseudomonadati</taxon>
        <taxon>Planctomycetota</taxon>
        <taxon>Planctomycetia</taxon>
        <taxon>Planctomycetales</taxon>
        <taxon>Planctomycetaceae</taxon>
        <taxon>Rubinisphaera</taxon>
    </lineage>
</organism>
<protein>
    <submittedName>
        <fullName evidence="1">Type VI secretion system effector, Hcp1 family</fullName>
    </submittedName>
</protein>
<dbReference type="Pfam" id="PF05638">
    <property type="entry name" value="T6SS_HCP"/>
    <property type="match status" value="1"/>
</dbReference>
<dbReference type="Proteomes" id="UP000006860">
    <property type="component" value="Chromosome"/>
</dbReference>
<sequence>MLLDCYLKLTDPALEGENTDDLHAKEIGVFSFEHVITRADFASAGDSETAAKPRSDHAPIRIIKPLDKTTPKLLEAACKGTLYKQGVLSFCQPSGTSDNTSSSWKKIVYFEVTLEQVYITRAHLMADPRLSDVNALGPLEEIDLSYRKIKWLYKGGTGKANISGGWNLATNSNG</sequence>
<dbReference type="OrthoDB" id="4865570at2"/>
<gene>
    <name evidence="1" type="ordered locus">Plabr_1749</name>
</gene>
<dbReference type="NCBIfam" id="TIGR03344">
    <property type="entry name" value="VI_effect_Hcp1"/>
    <property type="match status" value="1"/>
</dbReference>
<dbReference type="InterPro" id="IPR053165">
    <property type="entry name" value="HSI-I_assembly_Hcp1"/>
</dbReference>
<dbReference type="RefSeq" id="WP_013628086.1">
    <property type="nucleotide sequence ID" value="NC_015174.1"/>
</dbReference>
<keyword evidence="2" id="KW-1185">Reference proteome</keyword>
<dbReference type="PANTHER" id="PTHR36152">
    <property type="entry name" value="CYTOPLASMIC PROTEIN-RELATED"/>
    <property type="match status" value="1"/>
</dbReference>
<dbReference type="InterPro" id="IPR036624">
    <property type="entry name" value="Hcp1-lik_sf"/>
</dbReference>
<dbReference type="HOGENOM" id="CLU_1538929_0_0_0"/>
<proteinExistence type="predicted"/>
<dbReference type="KEGG" id="pbs:Plabr_1749"/>
<dbReference type="EMBL" id="CP002546">
    <property type="protein sequence ID" value="ADY59359.1"/>
    <property type="molecule type" value="Genomic_DNA"/>
</dbReference>
<dbReference type="InterPro" id="IPR008514">
    <property type="entry name" value="T6SS_Hcp"/>
</dbReference>
<dbReference type="AlphaFoldDB" id="F0SFF2"/>
<reference evidence="2" key="1">
    <citation type="submission" date="2011-02" db="EMBL/GenBank/DDBJ databases">
        <title>The complete genome of Planctomyces brasiliensis DSM 5305.</title>
        <authorList>
            <person name="Lucas S."/>
            <person name="Copeland A."/>
            <person name="Lapidus A."/>
            <person name="Bruce D."/>
            <person name="Goodwin L."/>
            <person name="Pitluck S."/>
            <person name="Kyrpides N."/>
            <person name="Mavromatis K."/>
            <person name="Pagani I."/>
            <person name="Ivanova N."/>
            <person name="Ovchinnikova G."/>
            <person name="Lu M."/>
            <person name="Detter J.C."/>
            <person name="Han C."/>
            <person name="Land M."/>
            <person name="Hauser L."/>
            <person name="Markowitz V."/>
            <person name="Cheng J.-F."/>
            <person name="Hugenholtz P."/>
            <person name="Woyke T."/>
            <person name="Wu D."/>
            <person name="Tindall B."/>
            <person name="Pomrenke H.G."/>
            <person name="Brambilla E."/>
            <person name="Klenk H.-P."/>
            <person name="Eisen J.A."/>
        </authorList>
    </citation>
    <scope>NUCLEOTIDE SEQUENCE [LARGE SCALE GENOMIC DNA]</scope>
    <source>
        <strain evidence="2">ATCC 49424 / DSM 5305 / JCM 21570 / NBRC 103401 / IFAM 1448</strain>
    </source>
</reference>
<dbReference type="Gene3D" id="2.30.110.20">
    <property type="entry name" value="Hcp1-like"/>
    <property type="match status" value="1"/>
</dbReference>